<accession>A0AAX1MLZ0</accession>
<dbReference type="AlphaFoldDB" id="A0AAX1MLZ0"/>
<protein>
    <submittedName>
        <fullName evidence="1">Uncharacterized protein</fullName>
    </submittedName>
</protein>
<name>A0AAX1MLZ0_ACIJU</name>
<reference evidence="1" key="1">
    <citation type="submission" date="2020-07" db="EMBL/GenBank/DDBJ databases">
        <title>Acinetobacter junii strain YR7 chromosome and plasmid pNDM-YR7.</title>
        <authorList>
            <person name="Tang B."/>
        </authorList>
    </citation>
    <scope>NUCLEOTIDE SEQUENCE</scope>
    <source>
        <strain evidence="1">YR7</strain>
    </source>
</reference>
<evidence type="ECO:0000313" key="2">
    <source>
        <dbReference type="Proteomes" id="UP000679388"/>
    </source>
</evidence>
<dbReference type="GeneID" id="70091910"/>
<organism evidence="1 2">
    <name type="scientific">Acinetobacter junii</name>
    <dbReference type="NCBI Taxonomy" id="40215"/>
    <lineage>
        <taxon>Bacteria</taxon>
        <taxon>Pseudomonadati</taxon>
        <taxon>Pseudomonadota</taxon>
        <taxon>Gammaproteobacteria</taxon>
        <taxon>Moraxellales</taxon>
        <taxon>Moraxellaceae</taxon>
        <taxon>Acinetobacter</taxon>
    </lineage>
</organism>
<dbReference type="EMBL" id="CP059558">
    <property type="protein sequence ID" value="QUY37582.1"/>
    <property type="molecule type" value="Genomic_DNA"/>
</dbReference>
<proteinExistence type="predicted"/>
<dbReference type="RefSeq" id="WP_212639286.1">
    <property type="nucleotide sequence ID" value="NZ_CP059558.1"/>
</dbReference>
<evidence type="ECO:0000313" key="1">
    <source>
        <dbReference type="EMBL" id="QUY37582.1"/>
    </source>
</evidence>
<dbReference type="Proteomes" id="UP000679388">
    <property type="component" value="Chromosome"/>
</dbReference>
<sequence length="113" mass="13060">MKLETNNENAEFYLASLALGLLEGMKQGVIHPEVGIWSLARPSFSNEILKSPIISNDLKYVIECMDEIDIWISFENGKVKQQKMINELKEKCIACLKKIKKKRDWYADCCFND</sequence>
<gene>
    <name evidence="1" type="ORF">H2677_05230</name>
</gene>